<organism evidence="1">
    <name type="scientific">Lepeophtheirus salmonis</name>
    <name type="common">Salmon louse</name>
    <name type="synonym">Caligus salmonis</name>
    <dbReference type="NCBI Taxonomy" id="72036"/>
    <lineage>
        <taxon>Eukaryota</taxon>
        <taxon>Metazoa</taxon>
        <taxon>Ecdysozoa</taxon>
        <taxon>Arthropoda</taxon>
        <taxon>Crustacea</taxon>
        <taxon>Multicrustacea</taxon>
        <taxon>Hexanauplia</taxon>
        <taxon>Copepoda</taxon>
        <taxon>Siphonostomatoida</taxon>
        <taxon>Caligidae</taxon>
        <taxon>Lepeophtheirus</taxon>
    </lineage>
</organism>
<sequence>NLVRERTPLKSNYNIFGFFINIVHSILSTITSSSLTGCDVEI</sequence>
<feature type="non-terminal residue" evidence="1">
    <location>
        <position position="1"/>
    </location>
</feature>
<protein>
    <submittedName>
        <fullName evidence="1">Uncharacterized protein</fullName>
    </submittedName>
</protein>
<proteinExistence type="predicted"/>
<accession>A0A0K2TMM6</accession>
<evidence type="ECO:0000313" key="1">
    <source>
        <dbReference type="EMBL" id="CDW27164.1"/>
    </source>
</evidence>
<dbReference type="AlphaFoldDB" id="A0A0K2TMM6"/>
<dbReference type="EMBL" id="HACA01009803">
    <property type="protein sequence ID" value="CDW27164.1"/>
    <property type="molecule type" value="Transcribed_RNA"/>
</dbReference>
<reference evidence="1" key="1">
    <citation type="submission" date="2014-05" db="EMBL/GenBank/DDBJ databases">
        <authorList>
            <person name="Chronopoulou M."/>
        </authorList>
    </citation>
    <scope>NUCLEOTIDE SEQUENCE</scope>
    <source>
        <tissue evidence="1">Whole organism</tissue>
    </source>
</reference>
<name>A0A0K2TMM6_LEPSM</name>